<comment type="function">
    <text evidence="1">tRNA methylase which 2'-O-methylates cytidine(4) in tRNA(Pro) and tRNA(Gly)(GCC), and adenosine(4) in tRNA(His).</text>
</comment>
<comment type="catalytic activity">
    <reaction evidence="1">
        <text>cytidine(4) in tRNA(Gly)(GCC) + S-adenosyl-L-methionine = 2'-O-methylcytidine(4) in tRNA(Gly)(GCC) + S-adenosyl-L-homocysteine + H(+)</text>
        <dbReference type="Rhea" id="RHEA:43192"/>
        <dbReference type="Rhea" id="RHEA-COMP:10399"/>
        <dbReference type="Rhea" id="RHEA-COMP:10400"/>
        <dbReference type="ChEBI" id="CHEBI:15378"/>
        <dbReference type="ChEBI" id="CHEBI:57856"/>
        <dbReference type="ChEBI" id="CHEBI:59789"/>
        <dbReference type="ChEBI" id="CHEBI:74495"/>
        <dbReference type="ChEBI" id="CHEBI:82748"/>
        <dbReference type="EC" id="2.1.1.225"/>
    </reaction>
</comment>
<keyword evidence="3" id="KW-1133">Transmembrane helix</keyword>
<dbReference type="InterPro" id="IPR039044">
    <property type="entry name" value="Trm13"/>
</dbReference>
<keyword evidence="1" id="KW-0862">Zinc</keyword>
<organism evidence="5 6">
    <name type="scientific">Triparma laevis f. longispina</name>
    <dbReference type="NCBI Taxonomy" id="1714387"/>
    <lineage>
        <taxon>Eukaryota</taxon>
        <taxon>Sar</taxon>
        <taxon>Stramenopiles</taxon>
        <taxon>Ochrophyta</taxon>
        <taxon>Bolidophyceae</taxon>
        <taxon>Parmales</taxon>
        <taxon>Triparmaceae</taxon>
        <taxon>Triparma</taxon>
    </lineage>
</organism>
<feature type="transmembrane region" description="Helical" evidence="3">
    <location>
        <begin position="135"/>
        <end position="153"/>
    </location>
</feature>
<comment type="catalytic activity">
    <reaction evidence="1">
        <text>cytidine(4) in tRNA(Pro) + S-adenosyl-L-methionine = 2'-O-methylcytidine(4) in tRNA(Pro) + S-adenosyl-L-homocysteine + H(+)</text>
        <dbReference type="Rhea" id="RHEA:32767"/>
        <dbReference type="Rhea" id="RHEA-COMP:10397"/>
        <dbReference type="Rhea" id="RHEA-COMP:10398"/>
        <dbReference type="ChEBI" id="CHEBI:15378"/>
        <dbReference type="ChEBI" id="CHEBI:57856"/>
        <dbReference type="ChEBI" id="CHEBI:59789"/>
        <dbReference type="ChEBI" id="CHEBI:74495"/>
        <dbReference type="ChEBI" id="CHEBI:82748"/>
        <dbReference type="EC" id="2.1.1.225"/>
    </reaction>
</comment>
<evidence type="ECO:0000313" key="5">
    <source>
        <dbReference type="EMBL" id="GMI15780.1"/>
    </source>
</evidence>
<comment type="similarity">
    <text evidence="1">Belongs to the methyltransferase TRM13 family.</text>
</comment>
<evidence type="ECO:0000313" key="6">
    <source>
        <dbReference type="Proteomes" id="UP001165122"/>
    </source>
</evidence>
<keyword evidence="3" id="KW-0812">Transmembrane</keyword>
<keyword evidence="1" id="KW-0489">Methyltransferase</keyword>
<dbReference type="InterPro" id="IPR007871">
    <property type="entry name" value="Methyltransferase_TRM13"/>
</dbReference>
<dbReference type="GO" id="GO:0030488">
    <property type="term" value="P:tRNA methylation"/>
    <property type="evidence" value="ECO:0007669"/>
    <property type="project" value="InterPro"/>
</dbReference>
<feature type="transmembrane region" description="Helical" evidence="3">
    <location>
        <begin position="70"/>
        <end position="90"/>
    </location>
</feature>
<evidence type="ECO:0000259" key="4">
    <source>
        <dbReference type="Pfam" id="PF05206"/>
    </source>
</evidence>
<dbReference type="AlphaFoldDB" id="A0A9W7FPG2"/>
<feature type="coiled-coil region" evidence="2">
    <location>
        <begin position="19"/>
        <end position="46"/>
    </location>
</feature>
<evidence type="ECO:0000256" key="3">
    <source>
        <dbReference type="SAM" id="Phobius"/>
    </source>
</evidence>
<keyword evidence="1" id="KW-0819">tRNA processing</keyword>
<dbReference type="OrthoDB" id="258806at2759"/>
<feature type="transmembrane region" description="Helical" evidence="3">
    <location>
        <begin position="96"/>
        <end position="114"/>
    </location>
</feature>
<keyword evidence="3" id="KW-0472">Membrane</keyword>
<keyword evidence="2" id="KW-0175">Coiled coil</keyword>
<keyword evidence="1" id="KW-0949">S-adenosyl-L-methionine</keyword>
<protein>
    <recommendedName>
        <fullName evidence="1">tRNA:m(4)X modification enzyme TRM13</fullName>
        <ecNumber evidence="1">2.1.1.225</ecNumber>
    </recommendedName>
</protein>
<keyword evidence="1" id="KW-0808">Transferase</keyword>
<evidence type="ECO:0000256" key="2">
    <source>
        <dbReference type="SAM" id="Coils"/>
    </source>
</evidence>
<dbReference type="GO" id="GO:0106050">
    <property type="term" value="F:tRNA 2'-O-methyltransferase activity"/>
    <property type="evidence" value="ECO:0007669"/>
    <property type="project" value="UniProtKB-UniRule"/>
</dbReference>
<comment type="caution">
    <text evidence="5">The sequence shown here is derived from an EMBL/GenBank/DDBJ whole genome shotgun (WGS) entry which is preliminary data.</text>
</comment>
<proteinExistence type="inferred from homology"/>
<evidence type="ECO:0000256" key="1">
    <source>
        <dbReference type="RuleBase" id="RU367103"/>
    </source>
</evidence>
<dbReference type="GO" id="GO:0008270">
    <property type="term" value="F:zinc ion binding"/>
    <property type="evidence" value="ECO:0007669"/>
    <property type="project" value="UniProtKB-KW"/>
</dbReference>
<dbReference type="Pfam" id="PF05206">
    <property type="entry name" value="TRM13"/>
    <property type="match status" value="1"/>
</dbReference>
<dbReference type="PANTHER" id="PTHR12998">
    <property type="entry name" value="TRNA:M(4)X MODIFICATION ENZYME TRM13 HOMOLOG"/>
    <property type="match status" value="1"/>
</dbReference>
<dbReference type="PANTHER" id="PTHR12998:SF0">
    <property type="entry name" value="TRNA:M(4)X MODIFICATION ENZYME TRM13 HOMOLOG"/>
    <property type="match status" value="1"/>
</dbReference>
<keyword evidence="1" id="KW-0863">Zinc-finger</keyword>
<dbReference type="Proteomes" id="UP001165122">
    <property type="component" value="Unassembled WGS sequence"/>
</dbReference>
<keyword evidence="6" id="KW-1185">Reference proteome</keyword>
<feature type="domain" description="Methyltransferase TRM13" evidence="4">
    <location>
        <begin position="207"/>
        <end position="438"/>
    </location>
</feature>
<keyword evidence="1" id="KW-0479">Metal-binding</keyword>
<dbReference type="EMBL" id="BRXW01000237">
    <property type="protein sequence ID" value="GMI15780.1"/>
    <property type="molecule type" value="Genomic_DNA"/>
</dbReference>
<accession>A0A9W7FPG2</accession>
<reference evidence="6" key="1">
    <citation type="journal article" date="2023" name="Commun. Biol.">
        <title>Genome analysis of Parmales, the sister group of diatoms, reveals the evolutionary specialization of diatoms from phago-mixotrophs to photoautotrophs.</title>
        <authorList>
            <person name="Ban H."/>
            <person name="Sato S."/>
            <person name="Yoshikawa S."/>
            <person name="Yamada K."/>
            <person name="Nakamura Y."/>
            <person name="Ichinomiya M."/>
            <person name="Sato N."/>
            <person name="Blanc-Mathieu R."/>
            <person name="Endo H."/>
            <person name="Kuwata A."/>
            <person name="Ogata H."/>
        </authorList>
    </citation>
    <scope>NUCLEOTIDE SEQUENCE [LARGE SCALE GENOMIC DNA]</scope>
    <source>
        <strain evidence="6">NIES 3700</strain>
    </source>
</reference>
<sequence>MSNNVENEVPAGTFSKETLKRQRRQINDANIARKKALKEARKVEMRKPKGGGKGKTKRVMQFFLPSARSLVKVFVVFFSSLVLLLIYAYFNFHILISLNLLAGLIFFLTFILPSNRHEIIRTSRFQYLRQLYKTYSIYMFLFNLSQVPLSPVIDDLEELPGGYKLVDEILSDGPDTYQKKSSNVKQIVSLLSTVSELLGGARTPRASSVVDIGAGKALYTRAIYEMSCRSVDTIALDNRAGGDQDEFYDPPTKIRVRKGEGKYSRVVCDVGDMSKETLGMLGGNCVAVTKHLCGGATDSILKSIGSEPLKGCVRKLCVAGCCHQKTRREEYCNIEFFNKHYLCNTHLGVRGGVQDNDFRTMQMLISLSKNSQDGLMDFEYTNKPLVGLVGFSAAREWGIIARRVFEEGRMAYLRGLGWECELRRYCDESVTCDNYVIVGRRGMDDYDDKKKIE</sequence>
<comment type="catalytic activity">
    <reaction evidence="1">
        <text>adenosine(4) in tRNA(His) + S-adenosyl-L-methionine = 2'-O-methyladenosine(4) in tRNA(His) + S-adenosyl-L-homocysteine + H(+)</text>
        <dbReference type="Rhea" id="RHEA:43196"/>
        <dbReference type="Rhea" id="RHEA-COMP:10401"/>
        <dbReference type="Rhea" id="RHEA-COMP:10402"/>
        <dbReference type="ChEBI" id="CHEBI:15378"/>
        <dbReference type="ChEBI" id="CHEBI:57856"/>
        <dbReference type="ChEBI" id="CHEBI:59789"/>
        <dbReference type="ChEBI" id="CHEBI:74411"/>
        <dbReference type="ChEBI" id="CHEBI:74477"/>
        <dbReference type="EC" id="2.1.1.225"/>
    </reaction>
</comment>
<dbReference type="EC" id="2.1.1.225" evidence="1"/>
<name>A0A9W7FPG2_9STRA</name>
<gene>
    <name evidence="5" type="ORF">TrLO_g10296</name>
</gene>